<dbReference type="Gene3D" id="3.90.550.10">
    <property type="entry name" value="Spore Coat Polysaccharide Biosynthesis Protein SpsA, Chain A"/>
    <property type="match status" value="1"/>
</dbReference>
<dbReference type="AlphaFoldDB" id="A0AA95EWD9"/>
<evidence type="ECO:0000259" key="2">
    <source>
        <dbReference type="Pfam" id="PF21374"/>
    </source>
</evidence>
<dbReference type="InterPro" id="IPR055050">
    <property type="entry name" value="WsaF_C"/>
</dbReference>
<evidence type="ECO:0000313" key="4">
    <source>
        <dbReference type="EMBL" id="WEK54161.1"/>
    </source>
</evidence>
<name>A0AA95EWD9_9BACL</name>
<evidence type="ECO:0000259" key="1">
    <source>
        <dbReference type="Pfam" id="PF00535"/>
    </source>
</evidence>
<dbReference type="InterPro" id="IPR001173">
    <property type="entry name" value="Glyco_trans_2-like"/>
</dbReference>
<dbReference type="Gene3D" id="3.40.50.2000">
    <property type="entry name" value="Glycogen Phosphorylase B"/>
    <property type="match status" value="1"/>
</dbReference>
<dbReference type="EMBL" id="CP119317">
    <property type="protein sequence ID" value="WEK54161.1"/>
    <property type="molecule type" value="Genomic_DNA"/>
</dbReference>
<keyword evidence="4" id="KW-0808">Transferase</keyword>
<sequence>MLYYSIDKMLPKKASPGNPMVYAVKGWVFSDSRAARIQVVVGDSVFDATDKTIYRPDVLADYLHIDRKLNSLFSGFRVPVVIEPVSNIEERDVYLEVTFQNGITGRIELGTLTLSPYTSRELDIQTSDDTGLVTICMTTYNPDLEQFRRQVESIRSQEYRNWICIVSDDCSKISCRKQILEILGNDERFIFIDNEDNVGFYHNFERCLERVPKEAQFVALADQDDYWYPNKLSLSVKALLEHECSKLVYCDMRIVKRDGSLIYDSYWVKRKNYYRNKDLDLLVIANTVTGAASVFRADILRDILPFPPRNGDIYHDQWIAMIASMRGGIEYIDEPLYDYVQSDNNVIGHTNFGSKPFIEAIMELRPMQEVRKLVKDKNRPLKVKSKLILRELYANMVSLYNFNHLNAEHIVTLAENAEQRGATPEMLKLIRRYRSVRGLWKVHRKVSRGKETLNNIELWMLVSLLVNRLTGTFVIPMRRWVRRLTQSTYATSVASQGATDRMSLTAVENPTYGVDHYVLEYKRKFMGRRFVVSTEAPRRVNLLISQIDPQNFFGGYIGMFNLAKKFYELGYLIRILMTDQSEFSKENLDQIKNHDGRLKTFLTDAEFQTCYSFEQEVKISESDIFIATSWWTAHLASEATNETIYSKFIYLAQDYEPIFYENGTYKVLAENSYRLDYYPIFSTDILQQYFVQSGIVSPLNAGSYFKNPILRFELSEQQMVRPSKRRKKKLLFYARPQPHNSRNLYALGCLAIDRARELGGFSEEEWEIIGIGGDKSTQVLPSGIRIKHIGKLNMDDYEELLPQHNLGLALMDSPHPSLLPIEMASAGLLVVTNTYGIKTAEYFRQISSNISAVPPDIESLAHALLKQSTEAEHYKQRLAGSDVNWPHEWSEALPDNELFKAIREVEESMQLAVATAEE</sequence>
<dbReference type="InterPro" id="IPR048510">
    <property type="entry name" value="WsaF_N"/>
</dbReference>
<protein>
    <submittedName>
        <fullName evidence="4">Glycosyltransferase</fullName>
        <ecNumber evidence="4">2.4.-.-</ecNumber>
    </submittedName>
</protein>
<accession>A0AA95EWD9</accession>
<dbReference type="Pfam" id="PF00535">
    <property type="entry name" value="Glycos_transf_2"/>
    <property type="match status" value="1"/>
</dbReference>
<gene>
    <name evidence="4" type="ORF">P0Y55_16625</name>
</gene>
<dbReference type="GO" id="GO:0030247">
    <property type="term" value="F:polysaccharide binding"/>
    <property type="evidence" value="ECO:0007669"/>
    <property type="project" value="InterPro"/>
</dbReference>
<feature type="domain" description="Glycosyltransferase 2-like" evidence="1">
    <location>
        <begin position="134"/>
        <end position="303"/>
    </location>
</feature>
<keyword evidence="4" id="KW-0328">Glycosyltransferase</keyword>
<feature type="domain" description="WsaF N-terminal" evidence="2">
    <location>
        <begin position="539"/>
        <end position="678"/>
    </location>
</feature>
<feature type="domain" description="WsaF C-terminal" evidence="3">
    <location>
        <begin position="728"/>
        <end position="864"/>
    </location>
</feature>
<dbReference type="EC" id="2.4.-.-" evidence="4"/>
<dbReference type="Proteomes" id="UP001178662">
    <property type="component" value="Chromosome"/>
</dbReference>
<dbReference type="InterPro" id="IPR029044">
    <property type="entry name" value="Nucleotide-diphossugar_trans"/>
</dbReference>
<reference evidence="4" key="1">
    <citation type="submission" date="2023-03" db="EMBL/GenBank/DDBJ databases">
        <title>Andean soil-derived lignocellulolytic bacterial consortium as a source of novel taxa and putative plastic-active enzymes.</title>
        <authorList>
            <person name="Diaz-Garcia L."/>
            <person name="Chuvochina M."/>
            <person name="Feuerriegel G."/>
            <person name="Bunk B."/>
            <person name="Sproer C."/>
            <person name="Streit W.R."/>
            <person name="Rodriguez L.M."/>
            <person name="Overmann J."/>
            <person name="Jimenez D.J."/>
        </authorList>
    </citation>
    <scope>NUCLEOTIDE SEQUENCE</scope>
    <source>
        <strain evidence="4">MAG 2441</strain>
    </source>
</reference>
<dbReference type="Pfam" id="PF21374">
    <property type="entry name" value="WsaF_N"/>
    <property type="match status" value="1"/>
</dbReference>
<dbReference type="GO" id="GO:0016757">
    <property type="term" value="F:glycosyltransferase activity"/>
    <property type="evidence" value="ECO:0007669"/>
    <property type="project" value="UniProtKB-KW"/>
</dbReference>
<dbReference type="SUPFAM" id="SSF53448">
    <property type="entry name" value="Nucleotide-diphospho-sugar transferases"/>
    <property type="match status" value="1"/>
</dbReference>
<dbReference type="Gene3D" id="3.40.50.11090">
    <property type="match status" value="1"/>
</dbReference>
<evidence type="ECO:0000313" key="5">
    <source>
        <dbReference type="Proteomes" id="UP001178662"/>
    </source>
</evidence>
<dbReference type="Pfam" id="PF22772">
    <property type="entry name" value="WsaF_C"/>
    <property type="match status" value="1"/>
</dbReference>
<organism evidence="4 5">
    <name type="scientific">Candidatus Cohnella colombiensis</name>
    <dbReference type="NCBI Taxonomy" id="3121368"/>
    <lineage>
        <taxon>Bacteria</taxon>
        <taxon>Bacillati</taxon>
        <taxon>Bacillota</taxon>
        <taxon>Bacilli</taxon>
        <taxon>Bacillales</taxon>
        <taxon>Paenibacillaceae</taxon>
        <taxon>Cohnella</taxon>
    </lineage>
</organism>
<proteinExistence type="predicted"/>
<evidence type="ECO:0000259" key="3">
    <source>
        <dbReference type="Pfam" id="PF22772"/>
    </source>
</evidence>
<keyword evidence="5" id="KW-1185">Reference proteome</keyword>